<feature type="region of interest" description="Disordered" evidence="1">
    <location>
        <begin position="96"/>
        <end position="156"/>
    </location>
</feature>
<protein>
    <submittedName>
        <fullName evidence="2">Uncharacterized protein</fullName>
    </submittedName>
</protein>
<evidence type="ECO:0000256" key="1">
    <source>
        <dbReference type="SAM" id="MobiDB-lite"/>
    </source>
</evidence>
<comment type="caution">
    <text evidence="2">The sequence shown here is derived from an EMBL/GenBank/DDBJ whole genome shotgun (WGS) entry which is preliminary data.</text>
</comment>
<sequence length="194" mass="21255">MWSQNFDNEIDMHGLETYPGVKRITIKPQTDKWVFPDTKSGIIRAQRKCGSRCSGGDSGLGEVECVQQCEQQTNNSQQSSISSNINSAPLGFMQASSPEVRRHATVRDSTSVRGSTTVRGPTPLRGPALIRGSASTSVRDLAPTSFRGPSPTQFRAPATRLPMRTTQPMPPLRPPIVGRMYIVNGQCRWGPRSN</sequence>
<dbReference type="UniPathway" id="UPA00314">
    <property type="reaction ID" value="UER00076"/>
</dbReference>
<dbReference type="Proteomes" id="UP000306102">
    <property type="component" value="Unassembled WGS sequence"/>
</dbReference>
<dbReference type="SUPFAM" id="SSF51735">
    <property type="entry name" value="NAD(P)-binding Rossmann-fold domains"/>
    <property type="match status" value="1"/>
</dbReference>
<dbReference type="STRING" id="542762.A0A4S4DN26"/>
<reference evidence="2 3" key="1">
    <citation type="journal article" date="2018" name="Proc. Natl. Acad. Sci. U.S.A.">
        <title>Draft genome sequence of Camellia sinensis var. sinensis provides insights into the evolution of the tea genome and tea quality.</title>
        <authorList>
            <person name="Wei C."/>
            <person name="Yang H."/>
            <person name="Wang S."/>
            <person name="Zhao J."/>
            <person name="Liu C."/>
            <person name="Gao L."/>
            <person name="Xia E."/>
            <person name="Lu Y."/>
            <person name="Tai Y."/>
            <person name="She G."/>
            <person name="Sun J."/>
            <person name="Cao H."/>
            <person name="Tong W."/>
            <person name="Gao Q."/>
            <person name="Li Y."/>
            <person name="Deng W."/>
            <person name="Jiang X."/>
            <person name="Wang W."/>
            <person name="Chen Q."/>
            <person name="Zhang S."/>
            <person name="Li H."/>
            <person name="Wu J."/>
            <person name="Wang P."/>
            <person name="Li P."/>
            <person name="Shi C."/>
            <person name="Zheng F."/>
            <person name="Jian J."/>
            <person name="Huang B."/>
            <person name="Shan D."/>
            <person name="Shi M."/>
            <person name="Fang C."/>
            <person name="Yue Y."/>
            <person name="Li F."/>
            <person name="Li D."/>
            <person name="Wei S."/>
            <person name="Han B."/>
            <person name="Jiang C."/>
            <person name="Yin Y."/>
            <person name="Xia T."/>
            <person name="Zhang Z."/>
            <person name="Bennetzen J.L."/>
            <person name="Zhao S."/>
            <person name="Wan X."/>
        </authorList>
    </citation>
    <scope>NUCLEOTIDE SEQUENCE [LARGE SCALE GENOMIC DNA]</scope>
    <source>
        <strain evidence="3">cv. Shuchazao</strain>
        <tissue evidence="2">Leaf</tissue>
    </source>
</reference>
<proteinExistence type="predicted"/>
<name>A0A4S4DN26_CAMSN</name>
<feature type="compositionally biased region" description="Polar residues" evidence="1">
    <location>
        <begin position="107"/>
        <end position="119"/>
    </location>
</feature>
<accession>A0A4S4DN26</accession>
<evidence type="ECO:0000313" key="2">
    <source>
        <dbReference type="EMBL" id="THG04408.1"/>
    </source>
</evidence>
<evidence type="ECO:0000313" key="3">
    <source>
        <dbReference type="Proteomes" id="UP000306102"/>
    </source>
</evidence>
<keyword evidence="3" id="KW-1185">Reference proteome</keyword>
<organism evidence="2 3">
    <name type="scientific">Camellia sinensis var. sinensis</name>
    <name type="common">China tea</name>
    <dbReference type="NCBI Taxonomy" id="542762"/>
    <lineage>
        <taxon>Eukaryota</taxon>
        <taxon>Viridiplantae</taxon>
        <taxon>Streptophyta</taxon>
        <taxon>Embryophyta</taxon>
        <taxon>Tracheophyta</taxon>
        <taxon>Spermatophyta</taxon>
        <taxon>Magnoliopsida</taxon>
        <taxon>eudicotyledons</taxon>
        <taxon>Gunneridae</taxon>
        <taxon>Pentapetalae</taxon>
        <taxon>asterids</taxon>
        <taxon>Ericales</taxon>
        <taxon>Theaceae</taxon>
        <taxon>Camellia</taxon>
    </lineage>
</organism>
<dbReference type="Gene3D" id="3.40.50.720">
    <property type="entry name" value="NAD(P)-binding Rossmann-like Domain"/>
    <property type="match status" value="1"/>
</dbReference>
<gene>
    <name evidence="2" type="ORF">TEA_029256</name>
</gene>
<dbReference type="AlphaFoldDB" id="A0A4S4DN26"/>
<dbReference type="EMBL" id="SDRB02010777">
    <property type="protein sequence ID" value="THG04408.1"/>
    <property type="molecule type" value="Genomic_DNA"/>
</dbReference>
<dbReference type="InterPro" id="IPR036291">
    <property type="entry name" value="NAD(P)-bd_dom_sf"/>
</dbReference>